<dbReference type="PANTHER" id="PTHR12112:SF52">
    <property type="entry name" value="DHHA2 DOMAIN-CONTAINING PROTEIN"/>
    <property type="match status" value="1"/>
</dbReference>
<gene>
    <name evidence="3" type="ORF">AMTR_s00092p00130570</name>
</gene>
<dbReference type="EMBL" id="KI395040">
    <property type="protein sequence ID" value="ERM99239.1"/>
    <property type="molecule type" value="Genomic_DNA"/>
</dbReference>
<proteinExistence type="predicted"/>
<evidence type="ECO:0000313" key="3">
    <source>
        <dbReference type="EMBL" id="ERM99239.1"/>
    </source>
</evidence>
<organism evidence="3 4">
    <name type="scientific">Amborella trichopoda</name>
    <dbReference type="NCBI Taxonomy" id="13333"/>
    <lineage>
        <taxon>Eukaryota</taxon>
        <taxon>Viridiplantae</taxon>
        <taxon>Streptophyta</taxon>
        <taxon>Embryophyta</taxon>
        <taxon>Tracheophyta</taxon>
        <taxon>Spermatophyta</taxon>
        <taxon>Magnoliopsida</taxon>
        <taxon>Amborellales</taxon>
        <taxon>Amborellaceae</taxon>
        <taxon>Amborella</taxon>
    </lineage>
</organism>
<evidence type="ECO:0000313" key="4">
    <source>
        <dbReference type="Proteomes" id="UP000017836"/>
    </source>
</evidence>
<dbReference type="Gene3D" id="3.10.310.20">
    <property type="entry name" value="DHHA2 domain"/>
    <property type="match status" value="1"/>
</dbReference>
<dbReference type="Gramene" id="ERM99239">
    <property type="protein sequence ID" value="ERM99239"/>
    <property type="gene ID" value="AMTR_s00092p00130570"/>
</dbReference>
<feature type="region of interest" description="Disordered" evidence="1">
    <location>
        <begin position="32"/>
        <end position="60"/>
    </location>
</feature>
<dbReference type="InterPro" id="IPR038763">
    <property type="entry name" value="DHH_sf"/>
</dbReference>
<evidence type="ECO:0000256" key="1">
    <source>
        <dbReference type="SAM" id="MobiDB-lite"/>
    </source>
</evidence>
<dbReference type="STRING" id="13333.W1NX40"/>
<dbReference type="GO" id="GO:0004309">
    <property type="term" value="F:exopolyphosphatase activity"/>
    <property type="evidence" value="ECO:0000318"/>
    <property type="project" value="GO_Central"/>
</dbReference>
<dbReference type="Gene3D" id="3.90.1640.10">
    <property type="entry name" value="inorganic pyrophosphatase (n-terminal core)"/>
    <property type="match status" value="1"/>
</dbReference>
<dbReference type="InterPro" id="IPR038222">
    <property type="entry name" value="DHHA2_dom_sf"/>
</dbReference>
<name>W1NX40_AMBTC</name>
<evidence type="ECO:0000259" key="2">
    <source>
        <dbReference type="Pfam" id="PF02833"/>
    </source>
</evidence>
<dbReference type="Pfam" id="PF02833">
    <property type="entry name" value="DHHA2"/>
    <property type="match status" value="1"/>
</dbReference>
<dbReference type="InterPro" id="IPR004097">
    <property type="entry name" value="DHHA2"/>
</dbReference>
<dbReference type="GO" id="GO:0005737">
    <property type="term" value="C:cytoplasm"/>
    <property type="evidence" value="ECO:0000318"/>
    <property type="project" value="GO_Central"/>
</dbReference>
<feature type="domain" description="DHHA2" evidence="2">
    <location>
        <begin position="417"/>
        <end position="510"/>
    </location>
</feature>
<dbReference type="OMA" id="VSHIGMS"/>
<accession>W1NX40</accession>
<reference evidence="4" key="1">
    <citation type="journal article" date="2013" name="Science">
        <title>The Amborella genome and the evolution of flowering plants.</title>
        <authorList>
            <consortium name="Amborella Genome Project"/>
        </authorList>
    </citation>
    <scope>NUCLEOTIDE SEQUENCE [LARGE SCALE GENOMIC DNA]</scope>
</reference>
<dbReference type="SUPFAM" id="SSF64182">
    <property type="entry name" value="DHH phosphoesterases"/>
    <property type="match status" value="1"/>
</dbReference>
<protein>
    <recommendedName>
        <fullName evidence="2">DHHA2 domain-containing protein</fullName>
    </recommendedName>
</protein>
<dbReference type="PANTHER" id="PTHR12112">
    <property type="entry name" value="BNIP - RELATED"/>
    <property type="match status" value="1"/>
</dbReference>
<dbReference type="eggNOG" id="KOG4129">
    <property type="taxonomic scope" value="Eukaryota"/>
</dbReference>
<sequence length="577" mass="64759">MANNWMRNGKGPYLRRRESAFFDLLRRDSKLMDQNLSGDPDGTGEMKPKKASGHKPESISASNPVLETYIHSLREGQYKTSLPSQFLLPPNLGPWEINSNQKDISSQSLSKSNTWAGEVGENGLEKMDKVDNSMDGFAKVIDANKEFQHVNKKKPKPTKSALPQSAASYYSGVKVQVEVLALCDGVNELNKYLKDGRARLEAGVPGKYLHVVIEPLLSGVGPIISTIMYAFYLSTTKDDNQLCTMPVINMKREDLALCNELVWLLDSCRIDKSSLIFIDEIDLSYYDLYGSLKLVLVNGHELPTSLENLKESVVEIFNRKQDDSLYPWVETVTVVEGVSCCSVVAEKFALTAPEILAGRGFSRFLLAGILLDTENLTNAQCSSNDKYMATLLINGAGRFGCNGLYMILTYKLFDTPEIKVRDILCKDYKRWAGRTAGKSESGSELDISHIGMSSIGVSLGYLLSLEESALEEVIRFRKSEDLRLLVIVTGYYDDQKKFKRELLLSSVTKELMMSLLEFLELNASRLPLKILDRPGFMDYVRAFEIKNKVTSRTTIERLLEEFAVSLRHGGHDYNEFV</sequence>
<dbReference type="Proteomes" id="UP000017836">
    <property type="component" value="Unassembled WGS sequence"/>
</dbReference>
<keyword evidence="4" id="KW-1185">Reference proteome</keyword>
<dbReference type="AlphaFoldDB" id="W1NX40"/>
<dbReference type="HOGENOM" id="CLU_031665_0_0_1"/>